<reference evidence="3" key="1">
    <citation type="submission" date="2025-08" db="UniProtKB">
        <authorList>
            <consortium name="RefSeq"/>
        </authorList>
    </citation>
    <scope>IDENTIFICATION</scope>
    <source>
        <strain evidence="3">Ishihara</strain>
        <tissue evidence="3">Whole body</tissue>
    </source>
</reference>
<dbReference type="Pfam" id="PF18701">
    <property type="entry name" value="DUF5641"/>
    <property type="match status" value="1"/>
</dbReference>
<sequence length="172" mass="19935">MDAVDRHFTFEEISTLFAQVEAVLNSRPLCPLSSNPNDLLPLSPGHFIIGRPLTALPTSKLEDVRESQLRRYERLERTHQHFWKRWQREYLSELQQRTKWKADKSRLDIGDMVLLADDHAPPLAWKLGRVTRLISGPDGISRVADVLTNRGIVRRSLVRLCRLPTAEELKNY</sequence>
<dbReference type="AlphaFoldDB" id="A0A9J7E8M8"/>
<feature type="domain" description="DUF5641" evidence="1">
    <location>
        <begin position="71"/>
        <end position="163"/>
    </location>
</feature>
<dbReference type="OrthoDB" id="8052806at2759"/>
<name>A0A9J7E8M8_SPOLT</name>
<gene>
    <name evidence="3" type="primary">LOC111356333</name>
</gene>
<dbReference type="RefSeq" id="XP_022826405.1">
    <property type="nucleotide sequence ID" value="XM_022970637.1"/>
</dbReference>
<evidence type="ECO:0000313" key="3">
    <source>
        <dbReference type="RefSeq" id="XP_022826405.1"/>
    </source>
</evidence>
<dbReference type="KEGG" id="sliu:111356333"/>
<accession>A0A9J7E8M8</accession>
<protein>
    <submittedName>
        <fullName evidence="3">Uncharacterized protein LOC111356333</fullName>
    </submittedName>
</protein>
<dbReference type="GeneID" id="111356333"/>
<dbReference type="Proteomes" id="UP000301870">
    <property type="component" value="Chromosome 22"/>
</dbReference>
<proteinExistence type="predicted"/>
<evidence type="ECO:0000313" key="2">
    <source>
        <dbReference type="Proteomes" id="UP000301870"/>
    </source>
</evidence>
<evidence type="ECO:0000259" key="1">
    <source>
        <dbReference type="Pfam" id="PF18701"/>
    </source>
</evidence>
<dbReference type="PANTHER" id="PTHR47331">
    <property type="entry name" value="PHD-TYPE DOMAIN-CONTAINING PROTEIN"/>
    <property type="match status" value="1"/>
</dbReference>
<keyword evidence="2" id="KW-1185">Reference proteome</keyword>
<dbReference type="InterPro" id="IPR040676">
    <property type="entry name" value="DUF5641"/>
</dbReference>
<dbReference type="PANTHER" id="PTHR47331:SF1">
    <property type="entry name" value="GAG-LIKE PROTEIN"/>
    <property type="match status" value="1"/>
</dbReference>
<organism evidence="2 3">
    <name type="scientific">Spodoptera litura</name>
    <name type="common">Asian cotton leafworm</name>
    <dbReference type="NCBI Taxonomy" id="69820"/>
    <lineage>
        <taxon>Eukaryota</taxon>
        <taxon>Metazoa</taxon>
        <taxon>Ecdysozoa</taxon>
        <taxon>Arthropoda</taxon>
        <taxon>Hexapoda</taxon>
        <taxon>Insecta</taxon>
        <taxon>Pterygota</taxon>
        <taxon>Neoptera</taxon>
        <taxon>Endopterygota</taxon>
        <taxon>Lepidoptera</taxon>
        <taxon>Glossata</taxon>
        <taxon>Ditrysia</taxon>
        <taxon>Noctuoidea</taxon>
        <taxon>Noctuidae</taxon>
        <taxon>Amphipyrinae</taxon>
        <taxon>Spodoptera</taxon>
    </lineage>
</organism>